<evidence type="ECO:0000313" key="2">
    <source>
        <dbReference type="Proteomes" id="UP000275078"/>
    </source>
</evidence>
<proteinExistence type="predicted"/>
<dbReference type="EMBL" id="ML119981">
    <property type="protein sequence ID" value="RPA71064.1"/>
    <property type="molecule type" value="Genomic_DNA"/>
</dbReference>
<organism evidence="1 2">
    <name type="scientific">Ascobolus immersus RN42</name>
    <dbReference type="NCBI Taxonomy" id="1160509"/>
    <lineage>
        <taxon>Eukaryota</taxon>
        <taxon>Fungi</taxon>
        <taxon>Dikarya</taxon>
        <taxon>Ascomycota</taxon>
        <taxon>Pezizomycotina</taxon>
        <taxon>Pezizomycetes</taxon>
        <taxon>Pezizales</taxon>
        <taxon>Ascobolaceae</taxon>
        <taxon>Ascobolus</taxon>
    </lineage>
</organism>
<dbReference type="Proteomes" id="UP000275078">
    <property type="component" value="Unassembled WGS sequence"/>
</dbReference>
<name>A0A3N4HN22_ASCIM</name>
<accession>A0A3N4HN22</accession>
<keyword evidence="2" id="KW-1185">Reference proteome</keyword>
<sequence>MFHEDEAVPLDRYYKLISSSLPATQIHCDNQGVTALIKNSEQMKKTKHIDIAYHLSVNELSQRNLMFPIFQPMRW</sequence>
<evidence type="ECO:0000313" key="1">
    <source>
        <dbReference type="EMBL" id="RPA71064.1"/>
    </source>
</evidence>
<reference evidence="1 2" key="1">
    <citation type="journal article" date="2018" name="Nat. Ecol. Evol.">
        <title>Pezizomycetes genomes reveal the molecular basis of ectomycorrhizal truffle lifestyle.</title>
        <authorList>
            <person name="Murat C."/>
            <person name="Payen T."/>
            <person name="Noel B."/>
            <person name="Kuo A."/>
            <person name="Morin E."/>
            <person name="Chen J."/>
            <person name="Kohler A."/>
            <person name="Krizsan K."/>
            <person name="Balestrini R."/>
            <person name="Da Silva C."/>
            <person name="Montanini B."/>
            <person name="Hainaut M."/>
            <person name="Levati E."/>
            <person name="Barry K.W."/>
            <person name="Belfiori B."/>
            <person name="Cichocki N."/>
            <person name="Clum A."/>
            <person name="Dockter R.B."/>
            <person name="Fauchery L."/>
            <person name="Guy J."/>
            <person name="Iotti M."/>
            <person name="Le Tacon F."/>
            <person name="Lindquist E.A."/>
            <person name="Lipzen A."/>
            <person name="Malagnac F."/>
            <person name="Mello A."/>
            <person name="Molinier V."/>
            <person name="Miyauchi S."/>
            <person name="Poulain J."/>
            <person name="Riccioni C."/>
            <person name="Rubini A."/>
            <person name="Sitrit Y."/>
            <person name="Splivallo R."/>
            <person name="Traeger S."/>
            <person name="Wang M."/>
            <person name="Zifcakova L."/>
            <person name="Wipf D."/>
            <person name="Zambonelli A."/>
            <person name="Paolocci F."/>
            <person name="Nowrousian M."/>
            <person name="Ottonello S."/>
            <person name="Baldrian P."/>
            <person name="Spatafora J.W."/>
            <person name="Henrissat B."/>
            <person name="Nagy L.G."/>
            <person name="Aury J.M."/>
            <person name="Wincker P."/>
            <person name="Grigoriev I.V."/>
            <person name="Bonfante P."/>
            <person name="Martin F.M."/>
        </authorList>
    </citation>
    <scope>NUCLEOTIDE SEQUENCE [LARGE SCALE GENOMIC DNA]</scope>
    <source>
        <strain evidence="1 2">RN42</strain>
    </source>
</reference>
<dbReference type="OrthoDB" id="430476at2759"/>
<dbReference type="AlphaFoldDB" id="A0A3N4HN22"/>
<protein>
    <submittedName>
        <fullName evidence="1">Uncharacterized protein</fullName>
    </submittedName>
</protein>
<gene>
    <name evidence="1" type="ORF">BJ508DRAFT_345840</name>
</gene>